<reference evidence="1" key="1">
    <citation type="submission" date="2021-05" db="EMBL/GenBank/DDBJ databases">
        <title>Whole genome sequence of Curtobacterium flaccumfaciens pv. flaccumfaciens strain CFBP 3417.</title>
        <authorList>
            <person name="Osdaghi E."/>
            <person name="Taghouti G."/>
            <person name="Portier P."/>
            <person name="Fazliarab A."/>
            <person name="Taghavi S.M."/>
            <person name="Briand M."/>
            <person name="Le-Saux M."/>
            <person name="Jacques M.-A."/>
        </authorList>
    </citation>
    <scope>NUCLEOTIDE SEQUENCE</scope>
    <source>
        <strain evidence="1">CFBP 3417</strain>
    </source>
</reference>
<organism evidence="1 2">
    <name type="scientific">Curtobacterium flaccumfaciens pv. flaccumfaciens</name>
    <dbReference type="NCBI Taxonomy" id="138532"/>
    <lineage>
        <taxon>Bacteria</taxon>
        <taxon>Bacillati</taxon>
        <taxon>Actinomycetota</taxon>
        <taxon>Actinomycetes</taxon>
        <taxon>Micrococcales</taxon>
        <taxon>Microbacteriaceae</taxon>
        <taxon>Curtobacterium</taxon>
    </lineage>
</organism>
<comment type="caution">
    <text evidence="1">The sequence shown here is derived from an EMBL/GenBank/DDBJ whole genome shotgun (WGS) entry which is preliminary data.</text>
</comment>
<evidence type="ECO:0000313" key="2">
    <source>
        <dbReference type="Proteomes" id="UP000709437"/>
    </source>
</evidence>
<sequence length="142" mass="15488">MNAMTHFVSHYRRAIFWATSHGADTALADQFAEAYAALLEDAPANHYPDLASPTPAEFADENVLEYGQLVDTTPIGTVVPIGSLWVARCTSCKWNPTREDATSYEAAERAAALHNSDIHCPSRRPQWGDVAAWAAERAGARS</sequence>
<name>A0A6N1CY15_9MICO</name>
<dbReference type="EMBL" id="JAHEWX010000025">
    <property type="protein sequence ID" value="MBT1543172.1"/>
    <property type="molecule type" value="Genomic_DNA"/>
</dbReference>
<dbReference type="Proteomes" id="UP000709437">
    <property type="component" value="Unassembled WGS sequence"/>
</dbReference>
<accession>A0A6N1CY15</accession>
<dbReference type="AlphaFoldDB" id="A0A6N1CY15"/>
<gene>
    <name evidence="1" type="ORF">KK103_15525</name>
</gene>
<protein>
    <submittedName>
        <fullName evidence="1">Uncharacterized protein</fullName>
    </submittedName>
</protein>
<dbReference type="RefSeq" id="WP_128781710.1">
    <property type="nucleotide sequence ID" value="NZ_CP041260.1"/>
</dbReference>
<evidence type="ECO:0000313" key="1">
    <source>
        <dbReference type="EMBL" id="MBT1543172.1"/>
    </source>
</evidence>
<proteinExistence type="predicted"/>